<dbReference type="Pfam" id="PF02214">
    <property type="entry name" value="BTB_2"/>
    <property type="match status" value="1"/>
</dbReference>
<dbReference type="InterPro" id="IPR003968">
    <property type="entry name" value="K_chnl_volt-dep_Kv"/>
</dbReference>
<evidence type="ECO:0000256" key="8">
    <source>
        <dbReference type="ARBA" id="ARBA00022989"/>
    </source>
</evidence>
<feature type="domain" description="BTB" evidence="14">
    <location>
        <begin position="4"/>
        <end position="106"/>
    </location>
</feature>
<evidence type="ECO:0000313" key="15">
    <source>
        <dbReference type="EMBL" id="CAC5370261.1"/>
    </source>
</evidence>
<dbReference type="AlphaFoldDB" id="A0A6J8ALL8"/>
<dbReference type="InterPro" id="IPR000210">
    <property type="entry name" value="BTB/POZ_dom"/>
</dbReference>
<feature type="region of interest" description="Disordered" evidence="12">
    <location>
        <begin position="182"/>
        <end position="210"/>
    </location>
</feature>
<evidence type="ECO:0000256" key="6">
    <source>
        <dbReference type="ARBA" id="ARBA00022882"/>
    </source>
</evidence>
<dbReference type="InterPro" id="IPR027359">
    <property type="entry name" value="Volt_channel_dom_sf"/>
</dbReference>
<comment type="subcellular location">
    <subcellularLocation>
        <location evidence="1">Membrane</location>
        <topology evidence="1">Multi-pass membrane protein</topology>
    </subcellularLocation>
</comment>
<feature type="compositionally biased region" description="Low complexity" evidence="12">
    <location>
        <begin position="199"/>
        <end position="209"/>
    </location>
</feature>
<feature type="transmembrane region" description="Helical" evidence="13">
    <location>
        <begin position="374"/>
        <end position="394"/>
    </location>
</feature>
<dbReference type="GO" id="GO:0008076">
    <property type="term" value="C:voltage-gated potassium channel complex"/>
    <property type="evidence" value="ECO:0007669"/>
    <property type="project" value="InterPro"/>
</dbReference>
<evidence type="ECO:0000256" key="4">
    <source>
        <dbReference type="ARBA" id="ARBA00022692"/>
    </source>
</evidence>
<dbReference type="Pfam" id="PF00520">
    <property type="entry name" value="Ion_trans"/>
    <property type="match status" value="1"/>
</dbReference>
<dbReference type="PANTHER" id="PTHR11537:SF254">
    <property type="entry name" value="POTASSIUM VOLTAGE-GATED CHANNEL PROTEIN SHAB"/>
    <property type="match status" value="1"/>
</dbReference>
<feature type="compositionally biased region" description="Polar residues" evidence="12">
    <location>
        <begin position="188"/>
        <end position="198"/>
    </location>
</feature>
<keyword evidence="16" id="KW-1185">Reference proteome</keyword>
<feature type="transmembrane region" description="Helical" evidence="13">
    <location>
        <begin position="303"/>
        <end position="321"/>
    </location>
</feature>
<keyword evidence="8 13" id="KW-1133">Transmembrane helix</keyword>
<dbReference type="SMART" id="SM00225">
    <property type="entry name" value="BTB"/>
    <property type="match status" value="1"/>
</dbReference>
<keyword evidence="11" id="KW-0407">Ion channel</keyword>
<keyword evidence="2" id="KW-0813">Transport</keyword>
<dbReference type="SUPFAM" id="SSF54695">
    <property type="entry name" value="POZ domain"/>
    <property type="match status" value="1"/>
</dbReference>
<evidence type="ECO:0000256" key="7">
    <source>
        <dbReference type="ARBA" id="ARBA00022958"/>
    </source>
</evidence>
<keyword evidence="7" id="KW-0630">Potassium</keyword>
<evidence type="ECO:0000256" key="1">
    <source>
        <dbReference type="ARBA" id="ARBA00004141"/>
    </source>
</evidence>
<organism evidence="15 16">
    <name type="scientific">Mytilus coruscus</name>
    <name type="common">Sea mussel</name>
    <dbReference type="NCBI Taxonomy" id="42192"/>
    <lineage>
        <taxon>Eukaryota</taxon>
        <taxon>Metazoa</taxon>
        <taxon>Spiralia</taxon>
        <taxon>Lophotrochozoa</taxon>
        <taxon>Mollusca</taxon>
        <taxon>Bivalvia</taxon>
        <taxon>Autobranchia</taxon>
        <taxon>Pteriomorphia</taxon>
        <taxon>Mytilida</taxon>
        <taxon>Mytiloidea</taxon>
        <taxon>Mytilidae</taxon>
        <taxon>Mytilinae</taxon>
        <taxon>Mytilus</taxon>
    </lineage>
</organism>
<reference evidence="15 16" key="1">
    <citation type="submission" date="2020-06" db="EMBL/GenBank/DDBJ databases">
        <authorList>
            <person name="Li R."/>
            <person name="Bekaert M."/>
        </authorList>
    </citation>
    <scope>NUCLEOTIDE SEQUENCE [LARGE SCALE GENOMIC DNA]</scope>
    <source>
        <strain evidence="16">wild</strain>
    </source>
</reference>
<dbReference type="InterPro" id="IPR011333">
    <property type="entry name" value="SKP1/BTB/POZ_sf"/>
</dbReference>
<evidence type="ECO:0000259" key="14">
    <source>
        <dbReference type="SMART" id="SM00225"/>
    </source>
</evidence>
<dbReference type="PANTHER" id="PTHR11537">
    <property type="entry name" value="VOLTAGE-GATED POTASSIUM CHANNEL"/>
    <property type="match status" value="1"/>
</dbReference>
<dbReference type="Proteomes" id="UP000507470">
    <property type="component" value="Unassembled WGS sequence"/>
</dbReference>
<name>A0A6J8ALL8_MYTCO</name>
<feature type="transmembrane region" description="Helical" evidence="13">
    <location>
        <begin position="154"/>
        <end position="173"/>
    </location>
</feature>
<dbReference type="PRINTS" id="PR01494">
    <property type="entry name" value="KV9CHANNEL"/>
</dbReference>
<evidence type="ECO:0000256" key="5">
    <source>
        <dbReference type="ARBA" id="ARBA00022826"/>
    </source>
</evidence>
<keyword evidence="3" id="KW-0633">Potassium transport</keyword>
<keyword evidence="10 13" id="KW-0472">Membrane</keyword>
<dbReference type="SUPFAM" id="SSF81324">
    <property type="entry name" value="Voltage-gated potassium channels"/>
    <property type="match status" value="1"/>
</dbReference>
<keyword evidence="6" id="KW-0851">Voltage-gated channel</keyword>
<protein>
    <recommendedName>
        <fullName evidence="14">BTB domain-containing protein</fullName>
    </recommendedName>
</protein>
<evidence type="ECO:0000313" key="16">
    <source>
        <dbReference type="Proteomes" id="UP000507470"/>
    </source>
</evidence>
<evidence type="ECO:0000256" key="3">
    <source>
        <dbReference type="ARBA" id="ARBA00022538"/>
    </source>
</evidence>
<keyword evidence="4 13" id="KW-0812">Transmembrane</keyword>
<keyword evidence="9" id="KW-0406">Ion transport</keyword>
<evidence type="ECO:0000256" key="11">
    <source>
        <dbReference type="ARBA" id="ARBA00023303"/>
    </source>
</evidence>
<feature type="transmembrane region" description="Helical" evidence="13">
    <location>
        <begin position="401"/>
        <end position="423"/>
    </location>
</feature>
<dbReference type="Gene3D" id="3.30.710.10">
    <property type="entry name" value="Potassium Channel Kv1.1, Chain A"/>
    <property type="match status" value="1"/>
</dbReference>
<feature type="transmembrane region" description="Helical" evidence="13">
    <location>
        <begin position="273"/>
        <end position="291"/>
    </location>
</feature>
<dbReference type="InterPro" id="IPR003971">
    <property type="entry name" value="K_chnl_volt-dep_Kv5/Kv9"/>
</dbReference>
<proteinExistence type="predicted"/>
<sequence length="467" mass="53943">MEDELITLNIGGSVFKTYRSKLIKYPNSKLGSLTTASEHYLPSSKEYFFDRNPELFNVVLDYYRYDRQQLHIPNYTCGSVLLQEFDFWGLPVVNIADCCFHIYIKHEDEVEIQQNLVTCHSNTQIGSSLTNSKSFGKQLWLVLDQPNSSRIAQIFFAVFMIMVVLSVLMSCMVTDTKFRVDRPPPPHHSTNNRNQLTRTNSTTGNNTSNDSVVHHVKDDGLTWKMKLFIETKPLDYIDYIDFVTTGFFILELLLHFLVCPQKKRFLNDNNSKIDVLLFFVTLLFWCVIPLAVDYMKYKHYRSLYIFANVTMMLKILRMFRLTKLYTELRILLITLQKSIKELILLSVTFAIFAVLFGNLIYYSELSESETFPDSFIGIWWSIITMTTVGYGDYVPKSSTGYFAGVITATSGVLIITMPIAIIAGKFDGYYTAYNTNKTKTKMRKLQKQEHQNSVAPLYNTTIKTNIE</sequence>
<dbReference type="InterPro" id="IPR028325">
    <property type="entry name" value="VG_K_chnl"/>
</dbReference>
<evidence type="ECO:0000256" key="13">
    <source>
        <dbReference type="SAM" id="Phobius"/>
    </source>
</evidence>
<dbReference type="GO" id="GO:0051260">
    <property type="term" value="P:protein homooligomerization"/>
    <property type="evidence" value="ECO:0007669"/>
    <property type="project" value="InterPro"/>
</dbReference>
<feature type="transmembrane region" description="Helical" evidence="13">
    <location>
        <begin position="342"/>
        <end position="362"/>
    </location>
</feature>
<dbReference type="PRINTS" id="PR00169">
    <property type="entry name" value="KCHANNEL"/>
</dbReference>
<evidence type="ECO:0000256" key="2">
    <source>
        <dbReference type="ARBA" id="ARBA00022448"/>
    </source>
</evidence>
<dbReference type="GO" id="GO:0001508">
    <property type="term" value="P:action potential"/>
    <property type="evidence" value="ECO:0007669"/>
    <property type="project" value="TreeGrafter"/>
</dbReference>
<dbReference type="OrthoDB" id="433309at2759"/>
<dbReference type="InterPro" id="IPR005821">
    <property type="entry name" value="Ion_trans_dom"/>
</dbReference>
<evidence type="ECO:0000256" key="9">
    <source>
        <dbReference type="ARBA" id="ARBA00023065"/>
    </source>
</evidence>
<keyword evidence="5" id="KW-0631">Potassium channel</keyword>
<dbReference type="EMBL" id="CACVKT020001665">
    <property type="protein sequence ID" value="CAC5370261.1"/>
    <property type="molecule type" value="Genomic_DNA"/>
</dbReference>
<evidence type="ECO:0000256" key="10">
    <source>
        <dbReference type="ARBA" id="ARBA00023136"/>
    </source>
</evidence>
<dbReference type="Gene3D" id="1.10.287.70">
    <property type="match status" value="1"/>
</dbReference>
<dbReference type="InterPro" id="IPR003131">
    <property type="entry name" value="T1-type_BTB"/>
</dbReference>
<dbReference type="GO" id="GO:0005249">
    <property type="term" value="F:voltage-gated potassium channel activity"/>
    <property type="evidence" value="ECO:0007669"/>
    <property type="project" value="InterPro"/>
</dbReference>
<evidence type="ECO:0000256" key="12">
    <source>
        <dbReference type="SAM" id="MobiDB-lite"/>
    </source>
</evidence>
<dbReference type="PRINTS" id="PR01491">
    <property type="entry name" value="KVCHANNEL"/>
</dbReference>
<dbReference type="Gene3D" id="1.20.120.350">
    <property type="entry name" value="Voltage-gated potassium channels. Chain C"/>
    <property type="match status" value="1"/>
</dbReference>
<dbReference type="FunFam" id="1.10.287.70:FF:000028">
    <property type="entry name" value="potassium voltage-gated channel subfamily D member 3"/>
    <property type="match status" value="1"/>
</dbReference>
<accession>A0A6J8ALL8</accession>
<gene>
    <name evidence="15" type="ORF">MCOR_9173</name>
</gene>